<dbReference type="NCBIfam" id="TIGR01587">
    <property type="entry name" value="cas3_core"/>
    <property type="match status" value="1"/>
</dbReference>
<dbReference type="Pfam" id="PF22590">
    <property type="entry name" value="Cas3-like_C_2"/>
    <property type="match status" value="1"/>
</dbReference>
<reference evidence="12 13" key="1">
    <citation type="submission" date="2019-07" db="EMBL/GenBank/DDBJ databases">
        <title>Genome sequencing of lignin-degrading bacterial isolates.</title>
        <authorList>
            <person name="Gladden J."/>
        </authorList>
    </citation>
    <scope>NUCLEOTIDE SEQUENCE [LARGE SCALE GENOMIC DNA]</scope>
    <source>
        <strain evidence="12 13">J19</strain>
    </source>
</reference>
<dbReference type="Proteomes" id="UP000321583">
    <property type="component" value="Unassembled WGS sequence"/>
</dbReference>
<keyword evidence="5" id="KW-0547">Nucleotide-binding</keyword>
<evidence type="ECO:0000256" key="8">
    <source>
        <dbReference type="ARBA" id="ARBA00022840"/>
    </source>
</evidence>
<dbReference type="SUPFAM" id="SSF52540">
    <property type="entry name" value="P-loop containing nucleoside triphosphate hydrolases"/>
    <property type="match status" value="1"/>
</dbReference>
<organism evidence="12 13">
    <name type="scientific">Pseudoxanthomonas taiwanensis J19</name>
    <dbReference type="NCBI Taxonomy" id="935569"/>
    <lineage>
        <taxon>Bacteria</taxon>
        <taxon>Pseudomonadati</taxon>
        <taxon>Pseudomonadota</taxon>
        <taxon>Gammaproteobacteria</taxon>
        <taxon>Lysobacterales</taxon>
        <taxon>Lysobacteraceae</taxon>
        <taxon>Pseudoxanthomonas</taxon>
    </lineage>
</organism>
<dbReference type="SMART" id="SM00487">
    <property type="entry name" value="DEXDc"/>
    <property type="match status" value="1"/>
</dbReference>
<dbReference type="InterPro" id="IPR006474">
    <property type="entry name" value="Helicase_Cas3_CRISPR-ass_core"/>
</dbReference>
<evidence type="ECO:0000256" key="5">
    <source>
        <dbReference type="ARBA" id="ARBA00022741"/>
    </source>
</evidence>
<keyword evidence="4" id="KW-0479">Metal-binding</keyword>
<dbReference type="InterPro" id="IPR006483">
    <property type="entry name" value="CRISPR-assoc_Cas3_HD"/>
</dbReference>
<evidence type="ECO:0000256" key="1">
    <source>
        <dbReference type="ARBA" id="ARBA00006847"/>
    </source>
</evidence>
<dbReference type="GO" id="GO:0051607">
    <property type="term" value="P:defense response to virus"/>
    <property type="evidence" value="ECO:0007669"/>
    <property type="project" value="UniProtKB-KW"/>
</dbReference>
<evidence type="ECO:0000256" key="9">
    <source>
        <dbReference type="ARBA" id="ARBA00023118"/>
    </source>
</evidence>
<dbReference type="Gene3D" id="1.10.3210.30">
    <property type="match status" value="1"/>
</dbReference>
<dbReference type="InterPro" id="IPR014001">
    <property type="entry name" value="Helicase_ATP-bd"/>
</dbReference>
<dbReference type="GO" id="GO:0005524">
    <property type="term" value="F:ATP binding"/>
    <property type="evidence" value="ECO:0007669"/>
    <property type="project" value="UniProtKB-KW"/>
</dbReference>
<name>A0A562DIZ7_9GAMM</name>
<protein>
    <submittedName>
        <fullName evidence="12">CRISPR-associated endonuclease/helicase Cas3</fullName>
    </submittedName>
</protein>
<comment type="similarity">
    <text evidence="2">In the central section; belongs to the CRISPR-associated helicase Cas3 family.</text>
</comment>
<dbReference type="CDD" id="cd09641">
    <property type="entry name" value="Cas3''_I"/>
    <property type="match status" value="1"/>
</dbReference>
<evidence type="ECO:0000313" key="12">
    <source>
        <dbReference type="EMBL" id="TWH09630.1"/>
    </source>
</evidence>
<keyword evidence="3" id="KW-0540">Nuclease</keyword>
<dbReference type="InterPro" id="IPR038257">
    <property type="entry name" value="CRISPR-assoc_Cas3_HD_sf"/>
</dbReference>
<keyword evidence="6" id="KW-0378">Hydrolase</keyword>
<evidence type="ECO:0000256" key="10">
    <source>
        <dbReference type="SAM" id="MobiDB-lite"/>
    </source>
</evidence>
<dbReference type="AlphaFoldDB" id="A0A562DIZ7"/>
<dbReference type="RefSeq" id="WP_051403586.1">
    <property type="nucleotide sequence ID" value="NZ_VLJS01000063.1"/>
</dbReference>
<dbReference type="GO" id="GO:0003723">
    <property type="term" value="F:RNA binding"/>
    <property type="evidence" value="ECO:0007669"/>
    <property type="project" value="TreeGrafter"/>
</dbReference>
<dbReference type="PANTHER" id="PTHR47963">
    <property type="entry name" value="DEAD-BOX ATP-DEPENDENT RNA HELICASE 47, MITOCHONDRIAL"/>
    <property type="match status" value="1"/>
</dbReference>
<dbReference type="CDD" id="cd17930">
    <property type="entry name" value="DEXHc_cas3"/>
    <property type="match status" value="1"/>
</dbReference>
<dbReference type="GO" id="GO:0003724">
    <property type="term" value="F:RNA helicase activity"/>
    <property type="evidence" value="ECO:0007669"/>
    <property type="project" value="TreeGrafter"/>
</dbReference>
<sequence>MAYWGKAGRWGSVGAYHPLVFHCLDVAACGQAYIDCQPGLLGQLARWLGLDDTSARQVLVFLLAVHDLGKFAESFQYKVPELVEQGFDPPLPRLTGSRRHDEIGALFYAWLAEEGRLPEQLRGWDADTWGALLAPAFGHHGMPPPTLPPGRGMALAALCEVMSPQSRDAAEAFFAWCARTFLPGTLPASCNEARAKLASWWIAGLAVLADWIGSNTTWFGYAAPGLHGLSLMEYWQRHALPSACRAVEEAGVVSVRPRPYHAPEVLLPRLAEGLRPAQAVAADIDIPAEPQLFVLEDATGSGKTEAALILAARLIDRGLADGLFFGLPTQATADQMFERVTRDVPAWFEDPARATLVLAHGARDQSHAFLRHLAQLDDDVPGEGRSATMRLSEWLAQGNKRALLAQVGVGTLDQALLAALRVRHQSLRLLGLFRKVLVVDEVHSYDPYMTQVLLRTLELHAASGGSAILLSATLPLALRSRLLATYSAGAHRWRADEGQSGRRRRSGSVQLPQAQSTDYPLLTRWSRSLANQAQELAFPSSDHSRRVLDIEYRTDEGQVLERIAAWHAAGEAVVWVRNTVGDACKAWERLVERFGIDACTLFHARFAAVDRRRIQEDVLAALGRNSGAASRKGRIIVTTQVFQESLDADADRMVTDLCPVDVMLQRLGRYRRHLRDAQGNPLEHGCTQDGRPPGPVVVFGPDRDVEPDADWYSRFSRGAAYVYAAHGRIHRSARAIGDRIELPGQFRTLVEAVYGDDAAPIPDALQTAEDRDLGKVIAQGTQAAQNAVALSEGYGGSRWQGEERIGSRLGDSIEAVLVRVTPQGLEAWATGRCGEDEDVWALSTIRLPGHWLPKMEAAVCLDGRLAGMAEELRNKVPALRYRLILPLVEDGNGTWSCTLAGSPPLSLSYCDRRGLQRLSR</sequence>
<evidence type="ECO:0000256" key="3">
    <source>
        <dbReference type="ARBA" id="ARBA00022722"/>
    </source>
</evidence>
<evidence type="ECO:0000256" key="7">
    <source>
        <dbReference type="ARBA" id="ARBA00022806"/>
    </source>
</evidence>
<keyword evidence="9" id="KW-0051">Antiviral defense</keyword>
<gene>
    <name evidence="12" type="ORF">L613_003400000080</name>
</gene>
<accession>A0A562DIZ7</accession>
<dbReference type="GO" id="GO:0004519">
    <property type="term" value="F:endonuclease activity"/>
    <property type="evidence" value="ECO:0007669"/>
    <property type="project" value="UniProtKB-KW"/>
</dbReference>
<dbReference type="PROSITE" id="PS51643">
    <property type="entry name" value="HD_CAS3"/>
    <property type="match status" value="1"/>
</dbReference>
<evidence type="ECO:0000256" key="2">
    <source>
        <dbReference type="ARBA" id="ARBA00009046"/>
    </source>
</evidence>
<proteinExistence type="inferred from homology"/>
<comment type="similarity">
    <text evidence="1">In the N-terminal section; belongs to the CRISPR-associated nuclease Cas3-HD family.</text>
</comment>
<evidence type="ECO:0000256" key="4">
    <source>
        <dbReference type="ARBA" id="ARBA00022723"/>
    </source>
</evidence>
<keyword evidence="8" id="KW-0067">ATP-binding</keyword>
<keyword evidence="7 12" id="KW-0347">Helicase</keyword>
<dbReference type="InterPro" id="IPR050547">
    <property type="entry name" value="DEAD_box_RNA_helicases"/>
</dbReference>
<dbReference type="Gene3D" id="3.40.50.300">
    <property type="entry name" value="P-loop containing nucleotide triphosphate hydrolases"/>
    <property type="match status" value="2"/>
</dbReference>
<feature type="region of interest" description="Disordered" evidence="10">
    <location>
        <begin position="495"/>
        <end position="515"/>
    </location>
</feature>
<keyword evidence="13" id="KW-1185">Reference proteome</keyword>
<dbReference type="InterPro" id="IPR054712">
    <property type="entry name" value="Cas3-like_dom"/>
</dbReference>
<dbReference type="GO" id="GO:0046872">
    <property type="term" value="F:metal ion binding"/>
    <property type="evidence" value="ECO:0007669"/>
    <property type="project" value="UniProtKB-KW"/>
</dbReference>
<dbReference type="NCBIfam" id="TIGR01596">
    <property type="entry name" value="cas3_HD"/>
    <property type="match status" value="1"/>
</dbReference>
<feature type="domain" description="HD Cas3-type" evidence="11">
    <location>
        <begin position="12"/>
        <end position="212"/>
    </location>
</feature>
<dbReference type="GO" id="GO:0016787">
    <property type="term" value="F:hydrolase activity"/>
    <property type="evidence" value="ECO:0007669"/>
    <property type="project" value="UniProtKB-KW"/>
</dbReference>
<comment type="caution">
    <text evidence="12">The sequence shown here is derived from an EMBL/GenBank/DDBJ whole genome shotgun (WGS) entry which is preliminary data.</text>
</comment>
<dbReference type="Pfam" id="PF18019">
    <property type="entry name" value="Cas3_HD"/>
    <property type="match status" value="1"/>
</dbReference>
<evidence type="ECO:0000256" key="6">
    <source>
        <dbReference type="ARBA" id="ARBA00022801"/>
    </source>
</evidence>
<dbReference type="InterPro" id="IPR027417">
    <property type="entry name" value="P-loop_NTPase"/>
</dbReference>
<keyword evidence="12" id="KW-0255">Endonuclease</keyword>
<dbReference type="PANTHER" id="PTHR47963:SF9">
    <property type="entry name" value="CRISPR-ASSOCIATED ENDONUCLEASE_HELICASE CAS3"/>
    <property type="match status" value="1"/>
</dbReference>
<evidence type="ECO:0000313" key="13">
    <source>
        <dbReference type="Proteomes" id="UP000321583"/>
    </source>
</evidence>
<dbReference type="EMBL" id="VLJS01000063">
    <property type="protein sequence ID" value="TWH09630.1"/>
    <property type="molecule type" value="Genomic_DNA"/>
</dbReference>
<evidence type="ECO:0000259" key="11">
    <source>
        <dbReference type="PROSITE" id="PS51643"/>
    </source>
</evidence>